<keyword evidence="5" id="KW-0808">Transferase</keyword>
<dbReference type="InterPro" id="IPR043128">
    <property type="entry name" value="Rev_trsase/Diguanyl_cyclase"/>
</dbReference>
<dbReference type="PANTHER" id="PTHR43065">
    <property type="entry name" value="SENSOR HISTIDINE KINASE"/>
    <property type="match status" value="1"/>
</dbReference>
<dbReference type="RefSeq" id="WP_342554493.1">
    <property type="nucleotide sequence ID" value="NZ_CP159992.1"/>
</dbReference>
<keyword evidence="9" id="KW-0902">Two-component regulatory system</keyword>
<dbReference type="EC" id="2.7.13.3" evidence="3"/>
<dbReference type="InterPro" id="IPR036890">
    <property type="entry name" value="HATPase_C_sf"/>
</dbReference>
<keyword evidence="8 13" id="KW-0067">ATP-binding</keyword>
<accession>A0AAU8NAT5</accession>
<proteinExistence type="predicted"/>
<dbReference type="GO" id="GO:0000155">
    <property type="term" value="F:phosphorelay sensor kinase activity"/>
    <property type="evidence" value="ECO:0007669"/>
    <property type="project" value="InterPro"/>
</dbReference>
<dbReference type="SMART" id="SM00387">
    <property type="entry name" value="HATPase_c"/>
    <property type="match status" value="1"/>
</dbReference>
<dbReference type="EMBL" id="CP159992">
    <property type="protein sequence ID" value="XCP93609.1"/>
    <property type="molecule type" value="Genomic_DNA"/>
</dbReference>
<dbReference type="GO" id="GO:0005524">
    <property type="term" value="F:ATP binding"/>
    <property type="evidence" value="ECO:0007669"/>
    <property type="project" value="UniProtKB-KW"/>
</dbReference>
<dbReference type="SMART" id="SM00388">
    <property type="entry name" value="HisKA"/>
    <property type="match status" value="1"/>
</dbReference>
<evidence type="ECO:0000256" key="5">
    <source>
        <dbReference type="ARBA" id="ARBA00022679"/>
    </source>
</evidence>
<feature type="transmembrane region" description="Helical" evidence="10">
    <location>
        <begin position="92"/>
        <end position="109"/>
    </location>
</feature>
<evidence type="ECO:0000256" key="10">
    <source>
        <dbReference type="SAM" id="Phobius"/>
    </source>
</evidence>
<evidence type="ECO:0000313" key="13">
    <source>
        <dbReference type="EMBL" id="XCP93609.1"/>
    </source>
</evidence>
<sequence>MLSYTMKMVVFPLGCLLVIVSSNILGQTSHPIWMMVTGALLIISIWGEQRYPFLRKIQWLVLGAFHYFSQLNWCSMLYYMLIISMIQNKQQMTQTLPVSLLLMLQYTLIRLSYVPIEPYTLLVSFFDLLTAILIVFIYHTLTNSESEKRKLREKNTFLTLHDPLTGLLNYEGYVEVLHKTLEREHSFLLVLLNVNNFSGYKKGSDDPWCSVITGTGKMITNQFPEAYGVSRYAGDRFAVVLPQMQHIEERIASLLSNQLQGLQVSYSISHYPKLSQNLQQFMTAAEDQLLKQQRSQWIKNEEEVFRSERLRAVGELAAGMAHEIRNPLTAIRGFLQLSRGQAFNIAPWYEVIMSEVTRVTDLTGEFLQFSKPQAHHMKPEKLAQCLERVMSLTESDAASRGHRITLHMRDESVCVNMDRDKIVQVLINLIRNAFEAMTDPGEVHIDMKQEGNIVLISLSDTGSGIPESSLSAIFNPFFTTKEEGTGLGLALCQKIIQDHNGKITVQSEMGTGSTFTLCLPAETVEM</sequence>
<keyword evidence="7" id="KW-0418">Kinase</keyword>
<dbReference type="SUPFAM" id="SSF55073">
    <property type="entry name" value="Nucleotide cyclase"/>
    <property type="match status" value="1"/>
</dbReference>
<dbReference type="FunFam" id="3.30.565.10:FF:000006">
    <property type="entry name" value="Sensor histidine kinase WalK"/>
    <property type="match status" value="1"/>
</dbReference>
<evidence type="ECO:0000256" key="4">
    <source>
        <dbReference type="ARBA" id="ARBA00022553"/>
    </source>
</evidence>
<dbReference type="Pfam" id="PF02518">
    <property type="entry name" value="HATPase_c"/>
    <property type="match status" value="1"/>
</dbReference>
<feature type="transmembrane region" description="Helical" evidence="10">
    <location>
        <begin position="32"/>
        <end position="47"/>
    </location>
</feature>
<dbReference type="AlphaFoldDB" id="A0AAU8NAT5"/>
<evidence type="ECO:0000256" key="6">
    <source>
        <dbReference type="ARBA" id="ARBA00022741"/>
    </source>
</evidence>
<organism evidence="13">
    <name type="scientific">Paenibacillus sp. AN1007</name>
    <dbReference type="NCBI Taxonomy" id="3151385"/>
    <lineage>
        <taxon>Bacteria</taxon>
        <taxon>Bacillati</taxon>
        <taxon>Bacillota</taxon>
        <taxon>Bacilli</taxon>
        <taxon>Bacillales</taxon>
        <taxon>Paenibacillaceae</taxon>
        <taxon>Paenibacillus</taxon>
    </lineage>
</organism>
<dbReference type="SUPFAM" id="SSF55874">
    <property type="entry name" value="ATPase domain of HSP90 chaperone/DNA topoisomerase II/histidine kinase"/>
    <property type="match status" value="1"/>
</dbReference>
<protein>
    <recommendedName>
        <fullName evidence="3">histidine kinase</fullName>
        <ecNumber evidence="3">2.7.13.3</ecNumber>
    </recommendedName>
</protein>
<feature type="domain" description="Histidine kinase" evidence="11">
    <location>
        <begin position="319"/>
        <end position="523"/>
    </location>
</feature>
<name>A0AAU8NAT5_9BACL</name>
<dbReference type="InterPro" id="IPR005467">
    <property type="entry name" value="His_kinase_dom"/>
</dbReference>
<dbReference type="SUPFAM" id="SSF47384">
    <property type="entry name" value="Homodimeric domain of signal transducing histidine kinase"/>
    <property type="match status" value="1"/>
</dbReference>
<keyword evidence="10" id="KW-1133">Transmembrane helix</keyword>
<evidence type="ECO:0000259" key="11">
    <source>
        <dbReference type="PROSITE" id="PS50109"/>
    </source>
</evidence>
<dbReference type="InterPro" id="IPR029787">
    <property type="entry name" value="Nucleotide_cyclase"/>
</dbReference>
<evidence type="ECO:0000256" key="1">
    <source>
        <dbReference type="ARBA" id="ARBA00000085"/>
    </source>
</evidence>
<dbReference type="PROSITE" id="PS50887">
    <property type="entry name" value="GGDEF"/>
    <property type="match status" value="1"/>
</dbReference>
<dbReference type="Pfam" id="PF00512">
    <property type="entry name" value="HisKA"/>
    <property type="match status" value="1"/>
</dbReference>
<dbReference type="Gene3D" id="1.10.287.130">
    <property type="match status" value="1"/>
</dbReference>
<dbReference type="GO" id="GO:0005886">
    <property type="term" value="C:plasma membrane"/>
    <property type="evidence" value="ECO:0007669"/>
    <property type="project" value="UniProtKB-SubCell"/>
</dbReference>
<dbReference type="InterPro" id="IPR004358">
    <property type="entry name" value="Sig_transdc_His_kin-like_C"/>
</dbReference>
<evidence type="ECO:0000256" key="7">
    <source>
        <dbReference type="ARBA" id="ARBA00022777"/>
    </source>
</evidence>
<keyword evidence="10" id="KW-0472">Membrane</keyword>
<dbReference type="InterPro" id="IPR036097">
    <property type="entry name" value="HisK_dim/P_sf"/>
</dbReference>
<dbReference type="PANTHER" id="PTHR43065:SF10">
    <property type="entry name" value="PEROXIDE STRESS-ACTIVATED HISTIDINE KINASE MAK3"/>
    <property type="match status" value="1"/>
</dbReference>
<dbReference type="Gene3D" id="3.30.70.270">
    <property type="match status" value="1"/>
</dbReference>
<dbReference type="InterPro" id="IPR003661">
    <property type="entry name" value="HisK_dim/P_dom"/>
</dbReference>
<keyword evidence="6" id="KW-0547">Nucleotide-binding</keyword>
<reference evidence="13" key="1">
    <citation type="submission" date="2024-05" db="EMBL/GenBank/DDBJ databases">
        <title>Draft genome assemblies of 36 bacteria isolated from hibernating arctic ground squirrels.</title>
        <authorList>
            <person name="McKee H."/>
            <person name="Mullen L."/>
            <person name="Drown D.M."/>
            <person name="Duddleston K.N."/>
        </authorList>
    </citation>
    <scope>NUCLEOTIDE SEQUENCE</scope>
    <source>
        <strain evidence="13">AN1007</strain>
    </source>
</reference>
<evidence type="ECO:0000256" key="3">
    <source>
        <dbReference type="ARBA" id="ARBA00012438"/>
    </source>
</evidence>
<dbReference type="PRINTS" id="PR00344">
    <property type="entry name" value="BCTRLSENSOR"/>
</dbReference>
<comment type="subcellular location">
    <subcellularLocation>
        <location evidence="2">Cell membrane</location>
        <topology evidence="2">Multi-pass membrane protein</topology>
    </subcellularLocation>
</comment>
<dbReference type="Pfam" id="PF00990">
    <property type="entry name" value="GGDEF"/>
    <property type="match status" value="1"/>
</dbReference>
<keyword evidence="4" id="KW-0597">Phosphoprotein</keyword>
<evidence type="ECO:0000256" key="2">
    <source>
        <dbReference type="ARBA" id="ARBA00004651"/>
    </source>
</evidence>
<dbReference type="InterPro" id="IPR000160">
    <property type="entry name" value="GGDEF_dom"/>
</dbReference>
<evidence type="ECO:0000259" key="12">
    <source>
        <dbReference type="PROSITE" id="PS50887"/>
    </source>
</evidence>
<gene>
    <name evidence="13" type="ORF">ABXS70_20715</name>
</gene>
<dbReference type="CDD" id="cd00082">
    <property type="entry name" value="HisKA"/>
    <property type="match status" value="1"/>
</dbReference>
<dbReference type="SMART" id="SM00267">
    <property type="entry name" value="GGDEF"/>
    <property type="match status" value="1"/>
</dbReference>
<feature type="transmembrane region" description="Helical" evidence="10">
    <location>
        <begin position="59"/>
        <end position="86"/>
    </location>
</feature>
<keyword evidence="10" id="KW-0812">Transmembrane</keyword>
<evidence type="ECO:0000256" key="8">
    <source>
        <dbReference type="ARBA" id="ARBA00022840"/>
    </source>
</evidence>
<dbReference type="InterPro" id="IPR003594">
    <property type="entry name" value="HATPase_dom"/>
</dbReference>
<comment type="catalytic activity">
    <reaction evidence="1">
        <text>ATP + protein L-histidine = ADP + protein N-phospho-L-histidine.</text>
        <dbReference type="EC" id="2.7.13.3"/>
    </reaction>
</comment>
<feature type="transmembrane region" description="Helical" evidence="10">
    <location>
        <begin position="121"/>
        <end position="141"/>
    </location>
</feature>
<feature type="domain" description="GGDEF" evidence="12">
    <location>
        <begin position="185"/>
        <end position="307"/>
    </location>
</feature>
<dbReference type="PROSITE" id="PS50109">
    <property type="entry name" value="HIS_KIN"/>
    <property type="match status" value="1"/>
</dbReference>
<dbReference type="Gene3D" id="3.30.565.10">
    <property type="entry name" value="Histidine kinase-like ATPase, C-terminal domain"/>
    <property type="match status" value="1"/>
</dbReference>
<evidence type="ECO:0000256" key="9">
    <source>
        <dbReference type="ARBA" id="ARBA00023012"/>
    </source>
</evidence>